<protein>
    <submittedName>
        <fullName evidence="8">Lipid A core-O-antigen ligase-like enyme</fullName>
    </submittedName>
</protein>
<dbReference type="AlphaFoldDB" id="A0A7Z7HQ82"/>
<reference evidence="8" key="1">
    <citation type="submission" date="2017-03" db="EMBL/GenBank/DDBJ databases">
        <authorList>
            <consortium name="AG Boll"/>
        </authorList>
    </citation>
    <scope>NUCLEOTIDE SEQUENCE [LARGE SCALE GENOMIC DNA]</scope>
    <source>
        <strain evidence="8">Chol</strain>
    </source>
</reference>
<evidence type="ECO:0000256" key="1">
    <source>
        <dbReference type="ARBA" id="ARBA00004141"/>
    </source>
</evidence>
<keyword evidence="9" id="KW-1185">Reference proteome</keyword>
<keyword evidence="2 5" id="KW-0812">Transmembrane</keyword>
<keyword evidence="3 5" id="KW-1133">Transmembrane helix</keyword>
<feature type="domain" description="Virulence factor membrane-bound polymerase C-terminal" evidence="7">
    <location>
        <begin position="393"/>
        <end position="569"/>
    </location>
</feature>
<evidence type="ECO:0000313" key="8">
    <source>
        <dbReference type="EMBL" id="SMB24085.1"/>
    </source>
</evidence>
<proteinExistence type="predicted"/>
<dbReference type="InterPro" id="IPR021797">
    <property type="entry name" value="Wzy_C_2"/>
</dbReference>
<feature type="domain" description="O-antigen ligase-related" evidence="6">
    <location>
        <begin position="198"/>
        <end position="371"/>
    </location>
</feature>
<comment type="subcellular location">
    <subcellularLocation>
        <location evidence="1">Membrane</location>
        <topology evidence="1">Multi-pass membrane protein</topology>
    </subcellularLocation>
</comment>
<feature type="transmembrane region" description="Helical" evidence="5">
    <location>
        <begin position="160"/>
        <end position="184"/>
    </location>
</feature>
<evidence type="ECO:0000259" key="6">
    <source>
        <dbReference type="Pfam" id="PF04932"/>
    </source>
</evidence>
<accession>A0A7Z7HQ82</accession>
<feature type="transmembrane region" description="Helical" evidence="5">
    <location>
        <begin position="91"/>
        <end position="111"/>
    </location>
</feature>
<feature type="transmembrane region" description="Helical" evidence="5">
    <location>
        <begin position="441"/>
        <end position="460"/>
    </location>
</feature>
<dbReference type="PANTHER" id="PTHR37422:SF21">
    <property type="entry name" value="EXOQ-LIKE PROTEIN"/>
    <property type="match status" value="1"/>
</dbReference>
<evidence type="ECO:0000256" key="4">
    <source>
        <dbReference type="ARBA" id="ARBA00023136"/>
    </source>
</evidence>
<feature type="transmembrane region" description="Helical" evidence="5">
    <location>
        <begin position="66"/>
        <end position="85"/>
    </location>
</feature>
<feature type="transmembrane region" description="Helical" evidence="5">
    <location>
        <begin position="193"/>
        <end position="210"/>
    </location>
</feature>
<evidence type="ECO:0000256" key="3">
    <source>
        <dbReference type="ARBA" id="ARBA00022989"/>
    </source>
</evidence>
<evidence type="ECO:0000259" key="7">
    <source>
        <dbReference type="Pfam" id="PF11846"/>
    </source>
</evidence>
<feature type="transmembrane region" description="Helical" evidence="5">
    <location>
        <begin position="413"/>
        <end position="429"/>
    </location>
</feature>
<gene>
    <name evidence="8" type="ORF">SDENCHOL_10982</name>
</gene>
<dbReference type="EMBL" id="LT837803">
    <property type="protein sequence ID" value="SMB24085.1"/>
    <property type="molecule type" value="Genomic_DNA"/>
</dbReference>
<feature type="transmembrane region" description="Helical" evidence="5">
    <location>
        <begin position="355"/>
        <end position="379"/>
    </location>
</feature>
<dbReference type="Pfam" id="PF04932">
    <property type="entry name" value="Wzy_C"/>
    <property type="match status" value="1"/>
</dbReference>
<evidence type="ECO:0000313" key="9">
    <source>
        <dbReference type="Proteomes" id="UP000242886"/>
    </source>
</evidence>
<dbReference type="PANTHER" id="PTHR37422">
    <property type="entry name" value="TEICHURONIC ACID BIOSYNTHESIS PROTEIN TUAE"/>
    <property type="match status" value="1"/>
</dbReference>
<dbReference type="Pfam" id="PF11846">
    <property type="entry name" value="Wzy_C_2"/>
    <property type="match status" value="1"/>
</dbReference>
<evidence type="ECO:0000256" key="2">
    <source>
        <dbReference type="ARBA" id="ARBA00022692"/>
    </source>
</evidence>
<organism evidence="8 9">
    <name type="scientific">Sterolibacterium denitrificans</name>
    <dbReference type="NCBI Taxonomy" id="157592"/>
    <lineage>
        <taxon>Bacteria</taxon>
        <taxon>Pseudomonadati</taxon>
        <taxon>Pseudomonadota</taxon>
        <taxon>Betaproteobacteria</taxon>
        <taxon>Nitrosomonadales</taxon>
        <taxon>Sterolibacteriaceae</taxon>
        <taxon>Sterolibacterium</taxon>
    </lineage>
</organism>
<dbReference type="RefSeq" id="WP_154716221.1">
    <property type="nucleotide sequence ID" value="NZ_LT837803.1"/>
</dbReference>
<dbReference type="InterPro" id="IPR051533">
    <property type="entry name" value="WaaL-like"/>
</dbReference>
<name>A0A7Z7HQ82_9PROT</name>
<feature type="transmembrane region" description="Helical" evidence="5">
    <location>
        <begin position="118"/>
        <end position="140"/>
    </location>
</feature>
<dbReference type="Proteomes" id="UP000242886">
    <property type="component" value="Chromosome SDENCHOL"/>
</dbReference>
<dbReference type="GO" id="GO:0016874">
    <property type="term" value="F:ligase activity"/>
    <property type="evidence" value="ECO:0007669"/>
    <property type="project" value="UniProtKB-KW"/>
</dbReference>
<keyword evidence="4 5" id="KW-0472">Membrane</keyword>
<sequence>MPQFPIAQRLTLLLLGLMLALPFLQPIHHHPIPSFYEEWLALLLGVLALASFFISRPEKISLPAILWLPGLLLLATLLQLAGGMIQIPMLGLFQSGYLLWAMALICLSASLRERFGTAWLVQVLALALLAGALASALTAYAQRLGTPVPWQILMPNSGRIYGNLGQPNLLTTQLWLGICCLIYFHELRRVRPWLLIAGLLILASACGLVASRTAWLHGLALLLLAGLPWPSRAALPATEQDEAHRTVPQAPGKLRRQRLLLLAFTLVSLIAAGEISRTLPWQHAAGQINAFDRLRSGLVSGDSRLLIWRDALTMIQAHPWLGNGTGNYAWRTVEAAAQAPAGVDTLAGAEHAHNFLLQLAADFGLPLTLAVAIFAIVWLRHVLRGPLRPPEQLALAMLMLIAIHSQLEYPLWHAEFLGLTAVLLGALGSTGKSFRLPRPQLLLIACLAALAILGTLFHDYRILDQALIMRREVRGDEADWRRRMDVFADLAQHSILGPYARSTLAVLMHPDPQKAADQSLICEAAMPLRVAPELMTKCAMLRQMTGRPAEAQALLEMTRRAFRSAEDRAAIESIWQSQEQP</sequence>
<feature type="transmembrane region" description="Helical" evidence="5">
    <location>
        <begin position="36"/>
        <end position="54"/>
    </location>
</feature>
<dbReference type="InterPro" id="IPR007016">
    <property type="entry name" value="O-antigen_ligase-rel_domated"/>
</dbReference>
<evidence type="ECO:0000256" key="5">
    <source>
        <dbReference type="SAM" id="Phobius"/>
    </source>
</evidence>
<dbReference type="GO" id="GO:0016020">
    <property type="term" value="C:membrane"/>
    <property type="evidence" value="ECO:0007669"/>
    <property type="project" value="UniProtKB-SubCell"/>
</dbReference>